<name>A0ACC2J7V6_9PEZI</name>
<evidence type="ECO:0000313" key="1">
    <source>
        <dbReference type="EMBL" id="KAJ8123428.1"/>
    </source>
</evidence>
<reference evidence="1" key="1">
    <citation type="submission" date="2022-11" db="EMBL/GenBank/DDBJ databases">
        <title>Genome Sequence of Nemania bipapillata.</title>
        <authorList>
            <person name="Buettner E."/>
        </authorList>
    </citation>
    <scope>NUCLEOTIDE SEQUENCE</scope>
    <source>
        <strain evidence="1">CP14</strain>
    </source>
</reference>
<accession>A0ACC2J7V6</accession>
<protein>
    <submittedName>
        <fullName evidence="1">Uncharacterized protein</fullName>
    </submittedName>
</protein>
<comment type="caution">
    <text evidence="1">The sequence shown here is derived from an EMBL/GenBank/DDBJ whole genome shotgun (WGS) entry which is preliminary data.</text>
</comment>
<dbReference type="EMBL" id="JAPESX010000085">
    <property type="protein sequence ID" value="KAJ8123428.1"/>
    <property type="molecule type" value="Genomic_DNA"/>
</dbReference>
<dbReference type="Proteomes" id="UP001153334">
    <property type="component" value="Unassembled WGS sequence"/>
</dbReference>
<evidence type="ECO:0000313" key="2">
    <source>
        <dbReference type="Proteomes" id="UP001153334"/>
    </source>
</evidence>
<proteinExistence type="predicted"/>
<keyword evidence="2" id="KW-1185">Reference proteome</keyword>
<sequence>MAQSLLLLSQDHPGIGPSFKWQPEQRERKDITSFDKPNLRYDINFDADLHFRPNIDGIKGRRKHDDAEKFWAILHKELQEFAKESGPSNRGYSGSSIRIRLKHIKQVLLTVAGKEDREMVDNVLDVDLITQQIMRGVADLGKLAEWLRYTLKQNCAPRRDETIDMACDVLKSNNNEALVSGLSFLRRVLMSMEMDLHNPFIGHPESNPFTAHPNSMPIIIAEAMKKLQRMTKPRNQIYVATDGMWTQSSPHNRRSAPNMSFSRQRLPARVSKWTIFGKVLGTLIAALPDSGADACFISPEMAVLLGLDIQPGTERSVKLASGKEVLSPGSVVVPWNFLDEEETVQMTCWVLPGCSHQMILGSKFLEETKSLTTLRRRIQRKYISVPKSVCVNLLGEGKNRLWGYLNGNWVAALPDTGSDVMVISRRYARRLGLKVESGPGNIVEVEFVDGTTALTDGIVRDVAWSSGGHSIQCDFLVLDNLSVDVILAKDYLFDMDVFSNCSANFTEDEDIEQLDIYGIRLVRVFGDRFGAMLDQLENNSIDDGM</sequence>
<organism evidence="1 2">
    <name type="scientific">Nemania bipapillata</name>
    <dbReference type="NCBI Taxonomy" id="110536"/>
    <lineage>
        <taxon>Eukaryota</taxon>
        <taxon>Fungi</taxon>
        <taxon>Dikarya</taxon>
        <taxon>Ascomycota</taxon>
        <taxon>Pezizomycotina</taxon>
        <taxon>Sordariomycetes</taxon>
        <taxon>Xylariomycetidae</taxon>
        <taxon>Xylariales</taxon>
        <taxon>Xylariaceae</taxon>
        <taxon>Nemania</taxon>
    </lineage>
</organism>
<gene>
    <name evidence="1" type="ORF">ONZ43_g620</name>
</gene>